<name>A0A0P0V201_ORYSJ</name>
<keyword evidence="2" id="KW-1185">Reference proteome</keyword>
<evidence type="ECO:0000313" key="2">
    <source>
        <dbReference type="Proteomes" id="UP000059680"/>
    </source>
</evidence>
<evidence type="ECO:0000313" key="1">
    <source>
        <dbReference type="EMBL" id="BAS71980.1"/>
    </source>
</evidence>
<protein>
    <submittedName>
        <fullName evidence="1">Os01g0342700 protein</fullName>
    </submittedName>
</protein>
<dbReference type="AlphaFoldDB" id="A0A0P0V201"/>
<reference evidence="2" key="1">
    <citation type="journal article" date="2005" name="Nature">
        <title>The map-based sequence of the rice genome.</title>
        <authorList>
            <consortium name="International rice genome sequencing project (IRGSP)"/>
            <person name="Matsumoto T."/>
            <person name="Wu J."/>
            <person name="Kanamori H."/>
            <person name="Katayose Y."/>
            <person name="Fujisawa M."/>
            <person name="Namiki N."/>
            <person name="Mizuno H."/>
            <person name="Yamamoto K."/>
            <person name="Antonio B.A."/>
            <person name="Baba T."/>
            <person name="Sakata K."/>
            <person name="Nagamura Y."/>
            <person name="Aoki H."/>
            <person name="Arikawa K."/>
            <person name="Arita K."/>
            <person name="Bito T."/>
            <person name="Chiden Y."/>
            <person name="Fujitsuka N."/>
            <person name="Fukunaka R."/>
            <person name="Hamada M."/>
            <person name="Harada C."/>
            <person name="Hayashi A."/>
            <person name="Hijishita S."/>
            <person name="Honda M."/>
            <person name="Hosokawa S."/>
            <person name="Ichikawa Y."/>
            <person name="Idonuma A."/>
            <person name="Iijima M."/>
            <person name="Ikeda M."/>
            <person name="Ikeno M."/>
            <person name="Ito K."/>
            <person name="Ito S."/>
            <person name="Ito T."/>
            <person name="Ito Y."/>
            <person name="Ito Y."/>
            <person name="Iwabuchi A."/>
            <person name="Kamiya K."/>
            <person name="Karasawa W."/>
            <person name="Kurita K."/>
            <person name="Katagiri S."/>
            <person name="Kikuta A."/>
            <person name="Kobayashi H."/>
            <person name="Kobayashi N."/>
            <person name="Machita K."/>
            <person name="Maehara T."/>
            <person name="Masukawa M."/>
            <person name="Mizubayashi T."/>
            <person name="Mukai Y."/>
            <person name="Nagasaki H."/>
            <person name="Nagata Y."/>
            <person name="Naito S."/>
            <person name="Nakashima M."/>
            <person name="Nakama Y."/>
            <person name="Nakamichi Y."/>
            <person name="Nakamura M."/>
            <person name="Meguro A."/>
            <person name="Negishi M."/>
            <person name="Ohta I."/>
            <person name="Ohta T."/>
            <person name="Okamoto M."/>
            <person name="Ono N."/>
            <person name="Saji S."/>
            <person name="Sakaguchi M."/>
            <person name="Sakai K."/>
            <person name="Shibata M."/>
            <person name="Shimokawa T."/>
            <person name="Song J."/>
            <person name="Takazaki Y."/>
            <person name="Terasawa K."/>
            <person name="Tsugane M."/>
            <person name="Tsuji K."/>
            <person name="Ueda S."/>
            <person name="Waki K."/>
            <person name="Yamagata H."/>
            <person name="Yamamoto M."/>
            <person name="Yamamoto S."/>
            <person name="Yamane H."/>
            <person name="Yoshiki S."/>
            <person name="Yoshihara R."/>
            <person name="Yukawa K."/>
            <person name="Zhong H."/>
            <person name="Yano M."/>
            <person name="Yuan Q."/>
            <person name="Ouyang S."/>
            <person name="Liu J."/>
            <person name="Jones K.M."/>
            <person name="Gansberger K."/>
            <person name="Moffat K."/>
            <person name="Hill J."/>
            <person name="Bera J."/>
            <person name="Fadrosh D."/>
            <person name="Jin S."/>
            <person name="Johri S."/>
            <person name="Kim M."/>
            <person name="Overton L."/>
            <person name="Reardon M."/>
            <person name="Tsitrin T."/>
            <person name="Vuong H."/>
            <person name="Weaver B."/>
            <person name="Ciecko A."/>
            <person name="Tallon L."/>
            <person name="Jackson J."/>
            <person name="Pai G."/>
            <person name="Aken S.V."/>
            <person name="Utterback T."/>
            <person name="Reidmuller S."/>
            <person name="Feldblyum T."/>
            <person name="Hsiao J."/>
            <person name="Zismann V."/>
            <person name="Iobst S."/>
            <person name="de Vazeille A.R."/>
            <person name="Buell C.R."/>
            <person name="Ying K."/>
            <person name="Li Y."/>
            <person name="Lu T."/>
            <person name="Huang Y."/>
            <person name="Zhao Q."/>
            <person name="Feng Q."/>
            <person name="Zhang L."/>
            <person name="Zhu J."/>
            <person name="Weng Q."/>
            <person name="Mu J."/>
            <person name="Lu Y."/>
            <person name="Fan D."/>
            <person name="Liu Y."/>
            <person name="Guan J."/>
            <person name="Zhang Y."/>
            <person name="Yu S."/>
            <person name="Liu X."/>
            <person name="Zhang Y."/>
            <person name="Hong G."/>
            <person name="Han B."/>
            <person name="Choisne N."/>
            <person name="Demange N."/>
            <person name="Orjeda G."/>
            <person name="Samain S."/>
            <person name="Cattolico L."/>
            <person name="Pelletier E."/>
            <person name="Couloux A."/>
            <person name="Segurens B."/>
            <person name="Wincker P."/>
            <person name="D'Hont A."/>
            <person name="Scarpelli C."/>
            <person name="Weissenbach J."/>
            <person name="Salanoubat M."/>
            <person name="Quetier F."/>
            <person name="Yu Y."/>
            <person name="Kim H.R."/>
            <person name="Rambo T."/>
            <person name="Currie J."/>
            <person name="Collura K."/>
            <person name="Luo M."/>
            <person name="Yang T."/>
            <person name="Ammiraju J.S.S."/>
            <person name="Engler F."/>
            <person name="Soderlund C."/>
            <person name="Wing R.A."/>
            <person name="Palmer L.E."/>
            <person name="de la Bastide M."/>
            <person name="Spiegel L."/>
            <person name="Nascimento L."/>
            <person name="Zutavern T."/>
            <person name="O'Shaughnessy A."/>
            <person name="Dike S."/>
            <person name="Dedhia N."/>
            <person name="Preston R."/>
            <person name="Balija V."/>
            <person name="McCombie W.R."/>
            <person name="Chow T."/>
            <person name="Chen H."/>
            <person name="Chung M."/>
            <person name="Chen C."/>
            <person name="Shaw J."/>
            <person name="Wu H."/>
            <person name="Hsiao K."/>
            <person name="Chao Y."/>
            <person name="Chu M."/>
            <person name="Cheng C."/>
            <person name="Hour A."/>
            <person name="Lee P."/>
            <person name="Lin S."/>
            <person name="Lin Y."/>
            <person name="Liou J."/>
            <person name="Liu S."/>
            <person name="Hsing Y."/>
            <person name="Raghuvanshi S."/>
            <person name="Mohanty A."/>
            <person name="Bharti A.K."/>
            <person name="Gaur A."/>
            <person name="Gupta V."/>
            <person name="Kumar D."/>
            <person name="Ravi V."/>
            <person name="Vij S."/>
            <person name="Kapur A."/>
            <person name="Khurana P."/>
            <person name="Khurana P."/>
            <person name="Khurana J.P."/>
            <person name="Tyagi A.K."/>
            <person name="Gaikwad K."/>
            <person name="Singh A."/>
            <person name="Dalal V."/>
            <person name="Srivastava S."/>
            <person name="Dixit A."/>
            <person name="Pal A.K."/>
            <person name="Ghazi I.A."/>
            <person name="Yadav M."/>
            <person name="Pandit A."/>
            <person name="Bhargava A."/>
            <person name="Sureshbabu K."/>
            <person name="Batra K."/>
            <person name="Sharma T.R."/>
            <person name="Mohapatra T."/>
            <person name="Singh N.K."/>
            <person name="Messing J."/>
            <person name="Nelson A.B."/>
            <person name="Fuks G."/>
            <person name="Kavchok S."/>
            <person name="Keizer G."/>
            <person name="Linton E."/>
            <person name="Llaca V."/>
            <person name="Song R."/>
            <person name="Tanyolac B."/>
            <person name="Young S."/>
            <person name="Ho-Il K."/>
            <person name="Hahn J.H."/>
            <person name="Sangsakoo G."/>
            <person name="Vanavichit A."/>
            <person name="de Mattos Luiz.A.T."/>
            <person name="Zimmer P.D."/>
            <person name="Malone G."/>
            <person name="Dellagostin O."/>
            <person name="de Oliveira A.C."/>
            <person name="Bevan M."/>
            <person name="Bancroft I."/>
            <person name="Minx P."/>
            <person name="Cordum H."/>
            <person name="Wilson R."/>
            <person name="Cheng Z."/>
            <person name="Jin W."/>
            <person name="Jiang J."/>
            <person name="Leong S.A."/>
            <person name="Iwama H."/>
            <person name="Gojobori T."/>
            <person name="Itoh T."/>
            <person name="Niimura Y."/>
            <person name="Fujii Y."/>
            <person name="Habara T."/>
            <person name="Sakai H."/>
            <person name="Sato Y."/>
            <person name="Wilson G."/>
            <person name="Kumar K."/>
            <person name="McCouch S."/>
            <person name="Juretic N."/>
            <person name="Hoen D."/>
            <person name="Wright S."/>
            <person name="Bruskiewich R."/>
            <person name="Bureau T."/>
            <person name="Miyao A."/>
            <person name="Hirochika H."/>
            <person name="Nishikawa T."/>
            <person name="Kadowaki K."/>
            <person name="Sugiura M."/>
            <person name="Burr B."/>
            <person name="Sasaki T."/>
        </authorList>
    </citation>
    <scope>NUCLEOTIDE SEQUENCE [LARGE SCALE GENOMIC DNA]</scope>
    <source>
        <strain evidence="2">cv. Nipponbare</strain>
    </source>
</reference>
<dbReference type="PANTHER" id="PTHR48040:SF20">
    <property type="entry name" value="PLEIOTROPIC DRUG RESISTANCE PROTEIN 1"/>
    <property type="match status" value="1"/>
</dbReference>
<reference evidence="1 2" key="2">
    <citation type="journal article" date="2013" name="Plant Cell Physiol.">
        <title>Rice Annotation Project Database (RAP-DB): an integrative and interactive database for rice genomics.</title>
        <authorList>
            <person name="Sakai H."/>
            <person name="Lee S.S."/>
            <person name="Tanaka T."/>
            <person name="Numa H."/>
            <person name="Kim J."/>
            <person name="Kawahara Y."/>
            <person name="Wakimoto H."/>
            <person name="Yang C.C."/>
            <person name="Iwamoto M."/>
            <person name="Abe T."/>
            <person name="Yamada Y."/>
            <person name="Muto A."/>
            <person name="Inokuchi H."/>
            <person name="Ikemura T."/>
            <person name="Matsumoto T."/>
            <person name="Sasaki T."/>
            <person name="Itoh T."/>
        </authorList>
    </citation>
    <scope>NUCLEOTIDE SEQUENCE [LARGE SCALE GENOMIC DNA]</scope>
    <source>
        <strain evidence="2">cv. Nipponbare</strain>
    </source>
</reference>
<gene>
    <name evidence="1" type="ordered locus">Os01g0342700</name>
    <name evidence="1" type="ORF">OSNPB_010342700</name>
</gene>
<dbReference type="PANTHER" id="PTHR48040">
    <property type="entry name" value="PLEIOTROPIC DRUG RESISTANCE PROTEIN 1-LIKE ISOFORM X1"/>
    <property type="match status" value="1"/>
</dbReference>
<dbReference type="EMBL" id="AP014957">
    <property type="protein sequence ID" value="BAS71980.1"/>
    <property type="molecule type" value="Genomic_DNA"/>
</dbReference>
<proteinExistence type="predicted"/>
<reference evidence="1 2" key="3">
    <citation type="journal article" date="2013" name="Rice">
        <title>Improvement of the Oryza sativa Nipponbare reference genome using next generation sequence and optical map data.</title>
        <authorList>
            <person name="Kawahara Y."/>
            <person name="de la Bastide M."/>
            <person name="Hamilton J.P."/>
            <person name="Kanamori H."/>
            <person name="McCombie W.R."/>
            <person name="Ouyang S."/>
            <person name="Schwartz D.C."/>
            <person name="Tanaka T."/>
            <person name="Wu J."/>
            <person name="Zhou S."/>
            <person name="Childs K.L."/>
            <person name="Davidson R.M."/>
            <person name="Lin H."/>
            <person name="Quesada-Ocampo L."/>
            <person name="Vaillancourt B."/>
            <person name="Sakai H."/>
            <person name="Lee S.S."/>
            <person name="Kim J."/>
            <person name="Numa H."/>
            <person name="Itoh T."/>
            <person name="Buell C.R."/>
            <person name="Matsumoto T."/>
        </authorList>
    </citation>
    <scope>NUCLEOTIDE SEQUENCE [LARGE SCALE GENOMIC DNA]</scope>
    <source>
        <strain evidence="2">cv. Nipponbare</strain>
    </source>
</reference>
<sequence length="119" mass="13653">MAREIHKIASLRRESSLWRRGDDGVYFSRSSTGASSSRFRDEEDDEEALRWAALERLPTRDRVRRGILLQAAEGNGEKVEVDVGRMGARESRALIARLIRAADDDHALFLLKLKDRMDR</sequence>
<organism evidence="1 2">
    <name type="scientific">Oryza sativa subsp. japonica</name>
    <name type="common">Rice</name>
    <dbReference type="NCBI Taxonomy" id="39947"/>
    <lineage>
        <taxon>Eukaryota</taxon>
        <taxon>Viridiplantae</taxon>
        <taxon>Streptophyta</taxon>
        <taxon>Embryophyta</taxon>
        <taxon>Tracheophyta</taxon>
        <taxon>Spermatophyta</taxon>
        <taxon>Magnoliopsida</taxon>
        <taxon>Liliopsida</taxon>
        <taxon>Poales</taxon>
        <taxon>Poaceae</taxon>
        <taxon>BOP clade</taxon>
        <taxon>Oryzoideae</taxon>
        <taxon>Oryzeae</taxon>
        <taxon>Oryzinae</taxon>
        <taxon>Oryza</taxon>
        <taxon>Oryza sativa</taxon>
    </lineage>
</organism>
<dbReference type="Proteomes" id="UP000059680">
    <property type="component" value="Chromosome 1"/>
</dbReference>
<accession>A0A0P0V201</accession>